<keyword evidence="1" id="KW-0812">Transmembrane</keyword>
<dbReference type="Proteomes" id="UP000268192">
    <property type="component" value="Chromosome"/>
</dbReference>
<dbReference type="EMBL" id="CP032509">
    <property type="protein sequence ID" value="AZN70995.1"/>
    <property type="molecule type" value="Genomic_DNA"/>
</dbReference>
<name>A0A3S9B219_9HYPH</name>
<keyword evidence="1" id="KW-0472">Membrane</keyword>
<dbReference type="SUPFAM" id="SSF158544">
    <property type="entry name" value="GspK insert domain-like"/>
    <property type="match status" value="1"/>
</dbReference>
<proteinExistence type="predicted"/>
<keyword evidence="1" id="KW-1133">Transmembrane helix</keyword>
<evidence type="ECO:0000313" key="2">
    <source>
        <dbReference type="EMBL" id="AZN70995.1"/>
    </source>
</evidence>
<feature type="transmembrane region" description="Helical" evidence="1">
    <location>
        <begin position="15"/>
        <end position="37"/>
    </location>
</feature>
<keyword evidence="3" id="KW-1185">Reference proteome</keyword>
<protein>
    <recommendedName>
        <fullName evidence="4">General secretion pathway protein GspK</fullName>
    </recommendedName>
</protein>
<sequence>MMRALANPDARRHDAGYVTISVLLVCSLLATIAAGLLTTPRPTLGRSLIDLQMVEVEALLDSGLDLAAFRLFGADSGDEGWHSGAETIALENGRVVVEAGAETGRVDVNWADAEFLANLYSEVGATSMPAAGFADRVLALRSAGDPQTQVSGTLTTIGDLAAIDGLAPDDFARLSPHLTVFGGMGQVDPWSADRLVLRAVPEISLREVERILSARQARSETGDETILEIARDHADYLSTQKPQRFRVTIDAWAENGLAGRAEAVIEDGTDQDPFTVLAWARRPITDAGRGER</sequence>
<accession>A0A3S9B219</accession>
<evidence type="ECO:0008006" key="4">
    <source>
        <dbReference type="Google" id="ProtNLM"/>
    </source>
</evidence>
<gene>
    <name evidence="2" type="ORF">D5400_06625</name>
</gene>
<evidence type="ECO:0000256" key="1">
    <source>
        <dbReference type="SAM" id="Phobius"/>
    </source>
</evidence>
<dbReference type="InterPro" id="IPR038072">
    <property type="entry name" value="GspK_central_sf"/>
</dbReference>
<dbReference type="KEGG" id="abaw:D5400_06625"/>
<dbReference type="RefSeq" id="WP_126008812.1">
    <property type="nucleotide sequence ID" value="NZ_CP032509.1"/>
</dbReference>
<evidence type="ECO:0000313" key="3">
    <source>
        <dbReference type="Proteomes" id="UP000268192"/>
    </source>
</evidence>
<dbReference type="OrthoDB" id="8216581at2"/>
<organism evidence="2 3">
    <name type="scientific">Georhizobium profundi</name>
    <dbReference type="NCBI Taxonomy" id="2341112"/>
    <lineage>
        <taxon>Bacteria</taxon>
        <taxon>Pseudomonadati</taxon>
        <taxon>Pseudomonadota</taxon>
        <taxon>Alphaproteobacteria</taxon>
        <taxon>Hyphomicrobiales</taxon>
        <taxon>Rhizobiaceae</taxon>
        <taxon>Georhizobium</taxon>
    </lineage>
</organism>
<dbReference type="AlphaFoldDB" id="A0A3S9B219"/>
<reference evidence="2 3" key="1">
    <citation type="submission" date="2018-09" db="EMBL/GenBank/DDBJ databases">
        <title>Marinorhizobium profundi gen. nov., sp. nov., isolated from a deep-sea sediment sample from the New Britain Trench and proposal of Marinorhizobiaceae fam. nov. in the order Rhizobiales of the class Alphaproteobacteria.</title>
        <authorList>
            <person name="Cao J."/>
        </authorList>
    </citation>
    <scope>NUCLEOTIDE SEQUENCE [LARGE SCALE GENOMIC DNA]</scope>
    <source>
        <strain evidence="2 3">WS11</strain>
    </source>
</reference>